<gene>
    <name evidence="1" type="ORF">R5A26_15330</name>
</gene>
<accession>A0ABU4FDH4</accession>
<sequence>MTTAAATASVAGGLTALLGVWMVVLAVTPGLRHRTTVRTAAGRTDATMTAVASVTAVGAKGVGQ</sequence>
<evidence type="ECO:0008006" key="3">
    <source>
        <dbReference type="Google" id="ProtNLM"/>
    </source>
</evidence>
<name>A0ABU4FDH4_9ACTN</name>
<evidence type="ECO:0000313" key="1">
    <source>
        <dbReference type="EMBL" id="MDV7217325.1"/>
    </source>
</evidence>
<keyword evidence="2" id="KW-1185">Reference proteome</keyword>
<evidence type="ECO:0000313" key="2">
    <source>
        <dbReference type="Proteomes" id="UP001187346"/>
    </source>
</evidence>
<organism evidence="1 2">
    <name type="scientific">Streptomyces prunicolor</name>
    <dbReference type="NCBI Taxonomy" id="67348"/>
    <lineage>
        <taxon>Bacteria</taxon>
        <taxon>Bacillati</taxon>
        <taxon>Actinomycetota</taxon>
        <taxon>Actinomycetes</taxon>
        <taxon>Kitasatosporales</taxon>
        <taxon>Streptomycetaceae</taxon>
        <taxon>Streptomyces</taxon>
    </lineage>
</organism>
<reference evidence="1 2" key="1">
    <citation type="submission" date="2023-10" db="EMBL/GenBank/DDBJ databases">
        <title>Characterization of rhizosphere-enriched actinobacteria from wheat plants lab-grown on chernevaya soil.</title>
        <authorList>
            <person name="Tikhonova E.N."/>
            <person name="Konopkin A."/>
            <person name="Kravchenko I.K."/>
        </authorList>
    </citation>
    <scope>NUCLEOTIDE SEQUENCE [LARGE SCALE GENOMIC DNA]</scope>
    <source>
        <strain evidence="1 2">RR29</strain>
    </source>
</reference>
<proteinExistence type="predicted"/>
<dbReference type="RefSeq" id="WP_266859767.1">
    <property type="nucleotide sequence ID" value="NZ_JAPEMW010000001.1"/>
</dbReference>
<dbReference type="EMBL" id="JAWMAJ010000043">
    <property type="protein sequence ID" value="MDV7217325.1"/>
    <property type="molecule type" value="Genomic_DNA"/>
</dbReference>
<dbReference type="Proteomes" id="UP001187346">
    <property type="component" value="Unassembled WGS sequence"/>
</dbReference>
<comment type="caution">
    <text evidence="1">The sequence shown here is derived from an EMBL/GenBank/DDBJ whole genome shotgun (WGS) entry which is preliminary data.</text>
</comment>
<protein>
    <recommendedName>
        <fullName evidence="3">Secreted protein</fullName>
    </recommendedName>
</protein>